<protein>
    <submittedName>
        <fullName evidence="2">Uncharacterized protein</fullName>
    </submittedName>
</protein>
<reference evidence="2" key="1">
    <citation type="submission" date="2021-01" db="EMBL/GenBank/DDBJ databases">
        <authorList>
            <person name="Corre E."/>
            <person name="Pelletier E."/>
            <person name="Niang G."/>
            <person name="Scheremetjew M."/>
            <person name="Finn R."/>
            <person name="Kale V."/>
            <person name="Holt S."/>
            <person name="Cochrane G."/>
            <person name="Meng A."/>
            <person name="Brown T."/>
            <person name="Cohen L."/>
        </authorList>
    </citation>
    <scope>NUCLEOTIDE SEQUENCE</scope>
    <source>
        <strain evidence="2">MM31A-1</strain>
    </source>
</reference>
<organism evidence="2">
    <name type="scientific">Chaetoceros debilis</name>
    <dbReference type="NCBI Taxonomy" id="122233"/>
    <lineage>
        <taxon>Eukaryota</taxon>
        <taxon>Sar</taxon>
        <taxon>Stramenopiles</taxon>
        <taxon>Ochrophyta</taxon>
        <taxon>Bacillariophyta</taxon>
        <taxon>Coscinodiscophyceae</taxon>
        <taxon>Chaetocerotophycidae</taxon>
        <taxon>Chaetocerotales</taxon>
        <taxon>Chaetocerotaceae</taxon>
        <taxon>Chaetoceros</taxon>
    </lineage>
</organism>
<evidence type="ECO:0000256" key="1">
    <source>
        <dbReference type="SAM" id="MobiDB-lite"/>
    </source>
</evidence>
<evidence type="ECO:0000313" key="2">
    <source>
        <dbReference type="EMBL" id="CAE0471654.1"/>
    </source>
</evidence>
<feature type="region of interest" description="Disordered" evidence="1">
    <location>
        <begin position="527"/>
        <end position="580"/>
    </location>
</feature>
<accession>A0A7S3QBW9</accession>
<feature type="compositionally biased region" description="Low complexity" evidence="1">
    <location>
        <begin position="557"/>
        <end position="580"/>
    </location>
</feature>
<dbReference type="AlphaFoldDB" id="A0A7S3QBW9"/>
<feature type="region of interest" description="Disordered" evidence="1">
    <location>
        <begin position="231"/>
        <end position="258"/>
    </location>
</feature>
<proteinExistence type="predicted"/>
<name>A0A7S3QBW9_9STRA</name>
<gene>
    <name evidence="2" type="ORF">CDEB00056_LOCUS16507</name>
</gene>
<feature type="compositionally biased region" description="Low complexity" evidence="1">
    <location>
        <begin position="536"/>
        <end position="549"/>
    </location>
</feature>
<sequence>MYSILHNTQDYTIFPTKRKEIMSREIRSPVYQIDFTAVDAGKRIASTKRRIRWRFGFTNQDALASGETGTSCRGEEHDITLIWSLTSGKRLVLADGQEVHYSNSRSQIFDFSWTMRGNHVLKVVAHGTTPMNAHPTFRQYDFYVDGMSFFSMPKVYRLGLTDTAPIQEPGTLALAQSSRRGNYSNYSVGGGGGGGSVGARTKSSIVEIETPHNEQEEEAYLREAIKASLSDANDAPDGGAGEHNHSSTMSYNTAPNPPKHDDLLIDFMSEPAPAPTAGVSSAPVQNNFAMVPAAAGPNAAYAGGPSTFGYPPPQPPPPMAPVAPPLQPPQPPLRNPSAQNVFAPAPASVPPPQPTFPVGQFAPAPMSVQSTMPAPAPALPTMAPPMSAPAPSPFMAPQVPAAQMPPAPTQVQEVSPNLTMAPQSTGLGSDANAAYAKFASMDQFDLVKPKYGPSNDRTNPFDDPVVTSVADNQPTTLADMKAMNQGGEKREVMRNTGSMVVAGESSVGGGSYNNYGVGGAMPGYGVSQQPTMSNMGQQGQHQNGYQQQQAPPPFGMPQQSAQQQYQYQQPAYGTQPQQHF</sequence>
<dbReference type="EMBL" id="HBIO01021431">
    <property type="protein sequence ID" value="CAE0471654.1"/>
    <property type="molecule type" value="Transcribed_RNA"/>
</dbReference>